<reference evidence="2 3" key="1">
    <citation type="submission" date="2020-02" db="EMBL/GenBank/DDBJ databases">
        <authorList>
            <person name="Hogendoorn C."/>
        </authorList>
    </citation>
    <scope>NUCLEOTIDE SEQUENCE [LARGE SCALE GENOMIC DNA]</scope>
    <source>
        <strain evidence="2">METHB21</strain>
    </source>
</reference>
<keyword evidence="3" id="KW-1185">Reference proteome</keyword>
<keyword evidence="1" id="KW-0472">Membrane</keyword>
<protein>
    <recommendedName>
        <fullName evidence="4">DUF2721 domain-containing protein</fullName>
    </recommendedName>
</protein>
<dbReference type="Pfam" id="PF11026">
    <property type="entry name" value="DUF2721"/>
    <property type="match status" value="1"/>
</dbReference>
<keyword evidence="1" id="KW-1133">Transmembrane helix</keyword>
<dbReference type="Proteomes" id="UP000494216">
    <property type="component" value="Unassembled WGS sequence"/>
</dbReference>
<evidence type="ECO:0000313" key="3">
    <source>
        <dbReference type="Proteomes" id="UP000494216"/>
    </source>
</evidence>
<keyword evidence="1" id="KW-0812">Transmembrane</keyword>
<name>A0A8S0XTJ1_9GAMM</name>
<evidence type="ECO:0008006" key="4">
    <source>
        <dbReference type="Google" id="ProtNLM"/>
    </source>
</evidence>
<organism evidence="2 3">
    <name type="scientific">Candidatus Methylobacter favarea</name>
    <dbReference type="NCBI Taxonomy" id="2707345"/>
    <lineage>
        <taxon>Bacteria</taxon>
        <taxon>Pseudomonadati</taxon>
        <taxon>Pseudomonadota</taxon>
        <taxon>Gammaproteobacteria</taxon>
        <taxon>Methylococcales</taxon>
        <taxon>Methylococcaceae</taxon>
        <taxon>Methylobacter</taxon>
    </lineage>
</organism>
<feature type="transmembrane region" description="Helical" evidence="1">
    <location>
        <begin position="107"/>
        <end position="132"/>
    </location>
</feature>
<comment type="caution">
    <text evidence="2">The sequence shown here is derived from an EMBL/GenBank/DDBJ whole genome shotgun (WGS) entry which is preliminary data.</text>
</comment>
<evidence type="ECO:0000313" key="2">
    <source>
        <dbReference type="EMBL" id="CAA9891636.1"/>
    </source>
</evidence>
<dbReference type="InterPro" id="IPR021279">
    <property type="entry name" value="DUF2721"/>
</dbReference>
<feature type="transmembrane region" description="Helical" evidence="1">
    <location>
        <begin position="12"/>
        <end position="36"/>
    </location>
</feature>
<sequence length="145" mass="15620">MLMITELPVTTIAHAIQLAVAPVFLLTGVASILSVLTTRLGRIIDRSRILHGRSLQSVEASQAIQSELKSLKQRGRLIHWAIGLCTTCLLLICSVVAVLFLGSFIAFNMAVIASLFVAAMFCLIAALLNFICEIYLATSHVRGGP</sequence>
<accession>A0A8S0XTJ1</accession>
<proteinExistence type="predicted"/>
<dbReference type="AlphaFoldDB" id="A0A8S0XTJ1"/>
<evidence type="ECO:0000256" key="1">
    <source>
        <dbReference type="SAM" id="Phobius"/>
    </source>
</evidence>
<feature type="transmembrane region" description="Helical" evidence="1">
    <location>
        <begin position="77"/>
        <end position="101"/>
    </location>
</feature>
<dbReference type="EMBL" id="CADCXN010000076">
    <property type="protein sequence ID" value="CAA9891636.1"/>
    <property type="molecule type" value="Genomic_DNA"/>
</dbReference>
<gene>
    <name evidence="2" type="ORF">METHB2_460029</name>
</gene>